<dbReference type="InterPro" id="IPR002104">
    <property type="entry name" value="Integrase_catalytic"/>
</dbReference>
<evidence type="ECO:0000259" key="2">
    <source>
        <dbReference type="PROSITE" id="PS51898"/>
    </source>
</evidence>
<organism evidence="3 4">
    <name type="scientific">Terrabacter tumescens</name>
    <dbReference type="NCBI Taxonomy" id="60443"/>
    <lineage>
        <taxon>Bacteria</taxon>
        <taxon>Bacillati</taxon>
        <taxon>Actinomycetota</taxon>
        <taxon>Actinomycetes</taxon>
        <taxon>Micrococcales</taxon>
        <taxon>Intrasporangiaceae</taxon>
        <taxon>Terrabacter</taxon>
    </lineage>
</organism>
<dbReference type="Proteomes" id="UP000623461">
    <property type="component" value="Unassembled WGS sequence"/>
</dbReference>
<dbReference type="RefSeq" id="WP_052358761.1">
    <property type="nucleotide sequence ID" value="NZ_BMNZ01000009.1"/>
</dbReference>
<dbReference type="PANTHER" id="PTHR30349:SF64">
    <property type="entry name" value="PROPHAGE INTEGRASE INTD-RELATED"/>
    <property type="match status" value="1"/>
</dbReference>
<evidence type="ECO:0000256" key="1">
    <source>
        <dbReference type="ARBA" id="ARBA00023172"/>
    </source>
</evidence>
<dbReference type="Gene3D" id="1.10.443.10">
    <property type="entry name" value="Intergrase catalytic core"/>
    <property type="match status" value="1"/>
</dbReference>
<protein>
    <submittedName>
        <fullName evidence="3">Site-specific integrase</fullName>
    </submittedName>
</protein>
<dbReference type="InterPro" id="IPR050090">
    <property type="entry name" value="Tyrosine_recombinase_XerCD"/>
</dbReference>
<gene>
    <name evidence="3" type="ORF">GCM10009721_39200</name>
</gene>
<evidence type="ECO:0000313" key="3">
    <source>
        <dbReference type="EMBL" id="GGN07673.1"/>
    </source>
</evidence>
<dbReference type="InterPro" id="IPR013762">
    <property type="entry name" value="Integrase-like_cat_sf"/>
</dbReference>
<keyword evidence="1" id="KW-0233">DNA recombination</keyword>
<sequence length="463" mass="50606">MPQTFDVQIHSLRARRRSDRKAVSYELGWVVGGDKHYATFKLKGLATSEHAKLVSAAKRGDAFDTVTGQPVSSGLNATPTLLEVARRIYADEWRDSGGKTRKSTAENLAHVVAVVTEARHQVDGARRELLYQALYQGGLSPEGLRIPDEGKVTSRRTSVTRAHHDALRWLERASLPVGKVDIAVCETALRRLAINLDGSTAKPTARTRRRAGLSKILEYAVRHQHLSSSPLRTITTRASNRAAVEVTATTVAHPELIPAALRAVAAKGPRGPVFAAFLACVFYAGLRPSEAASLQLGHCELPETGWGRLRLRKSAAAAGTAWTDSGAVRDDRGLKRRQAGAERPVPIPPVLVQMLREFAQSRRISSGLLFTTGQGSMLSESEVGEFWRAGRRLAMPDAEEETLARVYDLRHAAASLWLRDVPVGVVAARLGHSPEVCLRVYHHLIPGDEERWNEAIAATLPAW</sequence>
<name>A0ABQ2IH49_9MICO</name>
<accession>A0ABQ2IH49</accession>
<dbReference type="SUPFAM" id="SSF56349">
    <property type="entry name" value="DNA breaking-rejoining enzymes"/>
    <property type="match status" value="1"/>
</dbReference>
<evidence type="ECO:0000313" key="4">
    <source>
        <dbReference type="Proteomes" id="UP000623461"/>
    </source>
</evidence>
<feature type="domain" description="Tyr recombinase" evidence="2">
    <location>
        <begin position="244"/>
        <end position="457"/>
    </location>
</feature>
<proteinExistence type="predicted"/>
<comment type="caution">
    <text evidence="3">The sequence shown here is derived from an EMBL/GenBank/DDBJ whole genome shotgun (WGS) entry which is preliminary data.</text>
</comment>
<dbReference type="PROSITE" id="PS51898">
    <property type="entry name" value="TYR_RECOMBINASE"/>
    <property type="match status" value="1"/>
</dbReference>
<dbReference type="PANTHER" id="PTHR30349">
    <property type="entry name" value="PHAGE INTEGRASE-RELATED"/>
    <property type="match status" value="1"/>
</dbReference>
<dbReference type="EMBL" id="BMNZ01000009">
    <property type="protein sequence ID" value="GGN07673.1"/>
    <property type="molecule type" value="Genomic_DNA"/>
</dbReference>
<dbReference type="InterPro" id="IPR011010">
    <property type="entry name" value="DNA_brk_join_enz"/>
</dbReference>
<reference evidence="4" key="1">
    <citation type="journal article" date="2019" name="Int. J. Syst. Evol. Microbiol.">
        <title>The Global Catalogue of Microorganisms (GCM) 10K type strain sequencing project: providing services to taxonomists for standard genome sequencing and annotation.</title>
        <authorList>
            <consortium name="The Broad Institute Genomics Platform"/>
            <consortium name="The Broad Institute Genome Sequencing Center for Infectious Disease"/>
            <person name="Wu L."/>
            <person name="Ma J."/>
        </authorList>
    </citation>
    <scope>NUCLEOTIDE SEQUENCE [LARGE SCALE GENOMIC DNA]</scope>
    <source>
        <strain evidence="4">JCM 1365</strain>
    </source>
</reference>
<keyword evidence="4" id="KW-1185">Reference proteome</keyword>